<dbReference type="InterPro" id="IPR020568">
    <property type="entry name" value="Ribosomal_Su5_D2-typ_SF"/>
</dbReference>
<evidence type="ECO:0000256" key="5">
    <source>
        <dbReference type="ARBA" id="ARBA00022741"/>
    </source>
</evidence>
<dbReference type="GO" id="GO:0019288">
    <property type="term" value="P:isopentenyl diphosphate biosynthetic process, methylerythritol 4-phosphate pathway"/>
    <property type="evidence" value="ECO:0007669"/>
    <property type="project" value="UniProtKB-UniRule"/>
</dbReference>
<dbReference type="EC" id="2.7.1.148" evidence="2 9"/>
<keyword evidence="4 9" id="KW-0808">Transferase</keyword>
<evidence type="ECO:0000256" key="4">
    <source>
        <dbReference type="ARBA" id="ARBA00022679"/>
    </source>
</evidence>
<sequence length="313" mass="34476">MSSRSATVRAYAKVNLSLKVLYKRPDGFHELRTVFQTIGLHDTIDFKFTPGKGAVVELDDALAIDNNLVTRAARLFFERRKVRGRLSMRLKKQVPMGGGLGGGSSDAAAVLLALPALTGKNTNLPDLMEMGAELGSDVPFFLVGGAALGLGRGEELYPLPEPKPQPMIVLAPPIHVSTPEAFKALGRPTLTSPAASPKLNTFQSFVWQAYLASDAENDFEVAVFQLHPELKRWRRKLERLGAHVARLSGSGAALFGVFPNQAKLQGALPQFHTEPLKVFSTTMLTRVQYRARLWRSLREHALEHTWPPQSRYA</sequence>
<dbReference type="SUPFAM" id="SSF55060">
    <property type="entry name" value="GHMP Kinase, C-terminal domain"/>
    <property type="match status" value="1"/>
</dbReference>
<organism evidence="12 13">
    <name type="scientific">Paludibaculum fermentans</name>
    <dbReference type="NCBI Taxonomy" id="1473598"/>
    <lineage>
        <taxon>Bacteria</taxon>
        <taxon>Pseudomonadati</taxon>
        <taxon>Acidobacteriota</taxon>
        <taxon>Terriglobia</taxon>
        <taxon>Bryobacterales</taxon>
        <taxon>Bryobacteraceae</taxon>
        <taxon>Paludibaculum</taxon>
    </lineage>
</organism>
<comment type="similarity">
    <text evidence="1 9">Belongs to the GHMP kinase family. IspE subfamily.</text>
</comment>
<dbReference type="AlphaFoldDB" id="A0A7S7NV56"/>
<evidence type="ECO:0000256" key="9">
    <source>
        <dbReference type="HAMAP-Rule" id="MF_00061"/>
    </source>
</evidence>
<evidence type="ECO:0000313" key="12">
    <source>
        <dbReference type="EMBL" id="QOY89774.1"/>
    </source>
</evidence>
<dbReference type="HAMAP" id="MF_00061">
    <property type="entry name" value="IspE"/>
    <property type="match status" value="1"/>
</dbReference>
<protein>
    <recommendedName>
        <fullName evidence="3 9">4-diphosphocytidyl-2-C-methyl-D-erythritol kinase</fullName>
        <shortName evidence="9">CMK</shortName>
        <ecNumber evidence="2 9">2.7.1.148</ecNumber>
    </recommendedName>
    <alternativeName>
        <fullName evidence="8 9">4-(cytidine-5'-diphospho)-2-C-methyl-D-erythritol kinase</fullName>
    </alternativeName>
</protein>
<proteinExistence type="inferred from homology"/>
<keyword evidence="5 9" id="KW-0547">Nucleotide-binding</keyword>
<dbReference type="PANTHER" id="PTHR43527:SF2">
    <property type="entry name" value="4-DIPHOSPHOCYTIDYL-2-C-METHYL-D-ERYTHRITOL KINASE, CHLOROPLASTIC"/>
    <property type="match status" value="1"/>
</dbReference>
<dbReference type="NCBIfam" id="TIGR00154">
    <property type="entry name" value="ispE"/>
    <property type="match status" value="1"/>
</dbReference>
<evidence type="ECO:0000256" key="7">
    <source>
        <dbReference type="ARBA" id="ARBA00022840"/>
    </source>
</evidence>
<evidence type="ECO:0000256" key="2">
    <source>
        <dbReference type="ARBA" id="ARBA00012052"/>
    </source>
</evidence>
<comment type="function">
    <text evidence="9">Catalyzes the phosphorylation of the position 2 hydroxy group of 4-diphosphocytidyl-2C-methyl-D-erythritol.</text>
</comment>
<evidence type="ECO:0000256" key="3">
    <source>
        <dbReference type="ARBA" id="ARBA00017473"/>
    </source>
</evidence>
<dbReference type="PIRSF" id="PIRSF010376">
    <property type="entry name" value="IspE"/>
    <property type="match status" value="1"/>
</dbReference>
<feature type="domain" description="GHMP kinase N-terminal" evidence="10">
    <location>
        <begin position="67"/>
        <end position="145"/>
    </location>
</feature>
<keyword evidence="6 9" id="KW-0418">Kinase</keyword>
<feature type="binding site" evidence="9">
    <location>
        <begin position="95"/>
        <end position="105"/>
    </location>
    <ligand>
        <name>ATP</name>
        <dbReference type="ChEBI" id="CHEBI:30616"/>
    </ligand>
</feature>
<dbReference type="Gene3D" id="3.30.70.890">
    <property type="entry name" value="GHMP kinase, C-terminal domain"/>
    <property type="match status" value="1"/>
</dbReference>
<name>A0A7S7NV56_PALFE</name>
<dbReference type="GO" id="GO:0050515">
    <property type="term" value="F:4-(cytidine 5'-diphospho)-2-C-methyl-D-erythritol kinase activity"/>
    <property type="evidence" value="ECO:0007669"/>
    <property type="project" value="UniProtKB-UniRule"/>
</dbReference>
<evidence type="ECO:0000256" key="6">
    <source>
        <dbReference type="ARBA" id="ARBA00022777"/>
    </source>
</evidence>
<keyword evidence="7 9" id="KW-0067">ATP-binding</keyword>
<dbReference type="RefSeq" id="WP_194451436.1">
    <property type="nucleotide sequence ID" value="NZ_CP063849.1"/>
</dbReference>
<evidence type="ECO:0000259" key="11">
    <source>
        <dbReference type="Pfam" id="PF08544"/>
    </source>
</evidence>
<dbReference type="Pfam" id="PF08544">
    <property type="entry name" value="GHMP_kinases_C"/>
    <property type="match status" value="1"/>
</dbReference>
<dbReference type="KEGG" id="pfer:IRI77_07430"/>
<dbReference type="InterPro" id="IPR013750">
    <property type="entry name" value="GHMP_kinase_C_dom"/>
</dbReference>
<dbReference type="GO" id="GO:0016114">
    <property type="term" value="P:terpenoid biosynthetic process"/>
    <property type="evidence" value="ECO:0007669"/>
    <property type="project" value="UniProtKB-UniRule"/>
</dbReference>
<keyword evidence="13" id="KW-1185">Reference proteome</keyword>
<feature type="active site" evidence="9">
    <location>
        <position position="13"/>
    </location>
</feature>
<evidence type="ECO:0000256" key="8">
    <source>
        <dbReference type="ARBA" id="ARBA00032554"/>
    </source>
</evidence>
<dbReference type="GO" id="GO:0005524">
    <property type="term" value="F:ATP binding"/>
    <property type="evidence" value="ECO:0007669"/>
    <property type="project" value="UniProtKB-UniRule"/>
</dbReference>
<dbReference type="InterPro" id="IPR036554">
    <property type="entry name" value="GHMP_kinase_C_sf"/>
</dbReference>
<dbReference type="Gene3D" id="3.30.230.10">
    <property type="match status" value="1"/>
</dbReference>
<dbReference type="Proteomes" id="UP000593892">
    <property type="component" value="Chromosome"/>
</dbReference>
<dbReference type="UniPathway" id="UPA00056">
    <property type="reaction ID" value="UER00094"/>
</dbReference>
<evidence type="ECO:0000256" key="1">
    <source>
        <dbReference type="ARBA" id="ARBA00009684"/>
    </source>
</evidence>
<accession>A0A7S7NV56</accession>
<dbReference type="PANTHER" id="PTHR43527">
    <property type="entry name" value="4-DIPHOSPHOCYTIDYL-2-C-METHYL-D-ERYTHRITOL KINASE, CHLOROPLASTIC"/>
    <property type="match status" value="1"/>
</dbReference>
<comment type="pathway">
    <text evidence="9">Isoprenoid biosynthesis; isopentenyl diphosphate biosynthesis via DXP pathway; isopentenyl diphosphate from 1-deoxy-D-xylulose 5-phosphate: step 3/6.</text>
</comment>
<evidence type="ECO:0000313" key="13">
    <source>
        <dbReference type="Proteomes" id="UP000593892"/>
    </source>
</evidence>
<dbReference type="SUPFAM" id="SSF54211">
    <property type="entry name" value="Ribosomal protein S5 domain 2-like"/>
    <property type="match status" value="1"/>
</dbReference>
<dbReference type="InterPro" id="IPR004424">
    <property type="entry name" value="IspE"/>
</dbReference>
<dbReference type="InterPro" id="IPR014721">
    <property type="entry name" value="Ribsml_uS5_D2-typ_fold_subgr"/>
</dbReference>
<dbReference type="Pfam" id="PF00288">
    <property type="entry name" value="GHMP_kinases_N"/>
    <property type="match status" value="1"/>
</dbReference>
<reference evidence="12 13" key="1">
    <citation type="submission" date="2020-10" db="EMBL/GenBank/DDBJ databases">
        <title>Complete genome sequence of Paludibaculum fermentans P105T, a facultatively anaerobic acidobacterium capable of dissimilatory Fe(III) reduction.</title>
        <authorList>
            <person name="Dedysh S.N."/>
            <person name="Beletsky A.V."/>
            <person name="Kulichevskaya I.S."/>
            <person name="Mardanov A.V."/>
            <person name="Ravin N.V."/>
        </authorList>
    </citation>
    <scope>NUCLEOTIDE SEQUENCE [LARGE SCALE GENOMIC DNA]</scope>
    <source>
        <strain evidence="12 13">P105</strain>
    </source>
</reference>
<feature type="domain" description="GHMP kinase C-terminal" evidence="11">
    <location>
        <begin position="212"/>
        <end position="265"/>
    </location>
</feature>
<comment type="catalytic activity">
    <reaction evidence="9">
        <text>4-CDP-2-C-methyl-D-erythritol + ATP = 4-CDP-2-C-methyl-D-erythritol 2-phosphate + ADP + H(+)</text>
        <dbReference type="Rhea" id="RHEA:18437"/>
        <dbReference type="ChEBI" id="CHEBI:15378"/>
        <dbReference type="ChEBI" id="CHEBI:30616"/>
        <dbReference type="ChEBI" id="CHEBI:57823"/>
        <dbReference type="ChEBI" id="CHEBI:57919"/>
        <dbReference type="ChEBI" id="CHEBI:456216"/>
        <dbReference type="EC" id="2.7.1.148"/>
    </reaction>
</comment>
<evidence type="ECO:0000259" key="10">
    <source>
        <dbReference type="Pfam" id="PF00288"/>
    </source>
</evidence>
<feature type="active site" evidence="9">
    <location>
        <position position="137"/>
    </location>
</feature>
<keyword evidence="9" id="KW-0414">Isoprene biosynthesis</keyword>
<dbReference type="InterPro" id="IPR006204">
    <property type="entry name" value="GHMP_kinase_N_dom"/>
</dbReference>
<dbReference type="EMBL" id="CP063849">
    <property type="protein sequence ID" value="QOY89774.1"/>
    <property type="molecule type" value="Genomic_DNA"/>
</dbReference>
<gene>
    <name evidence="9 12" type="primary">ispE</name>
    <name evidence="12" type="ORF">IRI77_07430</name>
</gene>